<keyword evidence="1" id="KW-1133">Transmembrane helix</keyword>
<dbReference type="Proteomes" id="UP001226691">
    <property type="component" value="Unassembled WGS sequence"/>
</dbReference>
<evidence type="ECO:0000313" key="2">
    <source>
        <dbReference type="EMBL" id="MDQ1123079.1"/>
    </source>
</evidence>
<keyword evidence="1" id="KW-0812">Transmembrane</keyword>
<accession>A0ABU0TVX1</accession>
<evidence type="ECO:0008006" key="4">
    <source>
        <dbReference type="Google" id="ProtNLM"/>
    </source>
</evidence>
<organism evidence="2 3">
    <name type="scientific">Microbacterium trichothecenolyticum</name>
    <name type="common">Aureobacterium trichothecenolyticum</name>
    <dbReference type="NCBI Taxonomy" id="69370"/>
    <lineage>
        <taxon>Bacteria</taxon>
        <taxon>Bacillati</taxon>
        <taxon>Actinomycetota</taxon>
        <taxon>Actinomycetes</taxon>
        <taxon>Micrococcales</taxon>
        <taxon>Microbacteriaceae</taxon>
        <taxon>Microbacterium</taxon>
    </lineage>
</organism>
<comment type="caution">
    <text evidence="2">The sequence shown here is derived from an EMBL/GenBank/DDBJ whole genome shotgun (WGS) entry which is preliminary data.</text>
</comment>
<keyword evidence="1" id="KW-0472">Membrane</keyword>
<gene>
    <name evidence="2" type="ORF">QE412_001652</name>
</gene>
<evidence type="ECO:0000313" key="3">
    <source>
        <dbReference type="Proteomes" id="UP001226691"/>
    </source>
</evidence>
<protein>
    <recommendedName>
        <fullName evidence="4">SAF domain-containing protein</fullName>
    </recommendedName>
</protein>
<feature type="transmembrane region" description="Helical" evidence="1">
    <location>
        <begin position="12"/>
        <end position="36"/>
    </location>
</feature>
<sequence length="180" mass="18467">MGVTRVSARRRTAIVITVVIVIALLAGLAAAAWALAPIILPQLQTSVVETTRTEEVRRDGHTASIDVPAGWSVQREGDDVPRIVVRTPDTRVAITVEIVASAPAVAVDASGVVGLGPLARESVSSGAPLVHAETADTLVAAVGGTDSSASARVIAAAPADTLTTYRVEIAHLLDTVRVVS</sequence>
<name>A0ABU0TVX1_MICTR</name>
<reference evidence="2 3" key="1">
    <citation type="submission" date="2023-07" db="EMBL/GenBank/DDBJ databases">
        <title>Functional and genomic diversity of the sorghum phyllosphere microbiome.</title>
        <authorList>
            <person name="Shade A."/>
        </authorList>
    </citation>
    <scope>NUCLEOTIDE SEQUENCE [LARGE SCALE GENOMIC DNA]</scope>
    <source>
        <strain evidence="2 3">SORGH_AS_1207</strain>
    </source>
</reference>
<evidence type="ECO:0000256" key="1">
    <source>
        <dbReference type="SAM" id="Phobius"/>
    </source>
</evidence>
<proteinExistence type="predicted"/>
<dbReference type="EMBL" id="JAUTBF010000001">
    <property type="protein sequence ID" value="MDQ1123079.1"/>
    <property type="molecule type" value="Genomic_DNA"/>
</dbReference>
<dbReference type="RefSeq" id="WP_307482155.1">
    <property type="nucleotide sequence ID" value="NZ_JAUTBF010000001.1"/>
</dbReference>
<keyword evidence="3" id="KW-1185">Reference proteome</keyword>